<dbReference type="InterPro" id="IPR023415">
    <property type="entry name" value="LDLR_class-A_CS"/>
</dbReference>
<evidence type="ECO:0000256" key="8">
    <source>
        <dbReference type="ARBA" id="ARBA00023157"/>
    </source>
</evidence>
<evidence type="ECO:0000256" key="11">
    <source>
        <dbReference type="PROSITE-ProRule" id="PRU00124"/>
    </source>
</evidence>
<evidence type="ECO:0000256" key="7">
    <source>
        <dbReference type="ARBA" id="ARBA00023136"/>
    </source>
</evidence>
<reference evidence="14" key="1">
    <citation type="journal article" date="2002" name="Science">
        <title>The draft genome of Ciona intestinalis: insights into chordate and vertebrate origins.</title>
        <authorList>
            <person name="Dehal P."/>
            <person name="Satou Y."/>
            <person name="Campbell R.K."/>
            <person name="Chapman J."/>
            <person name="Degnan B."/>
            <person name="De Tomaso A."/>
            <person name="Davidson B."/>
            <person name="Di Gregorio A."/>
            <person name="Gelpke M."/>
            <person name="Goodstein D.M."/>
            <person name="Harafuji N."/>
            <person name="Hastings K.E."/>
            <person name="Ho I."/>
            <person name="Hotta K."/>
            <person name="Huang W."/>
            <person name="Kawashima T."/>
            <person name="Lemaire P."/>
            <person name="Martinez D."/>
            <person name="Meinertzhagen I.A."/>
            <person name="Necula S."/>
            <person name="Nonaka M."/>
            <person name="Putnam N."/>
            <person name="Rash S."/>
            <person name="Saiga H."/>
            <person name="Satake M."/>
            <person name="Terry A."/>
            <person name="Yamada L."/>
            <person name="Wang H.G."/>
            <person name="Awazu S."/>
            <person name="Azumi K."/>
            <person name="Boore J."/>
            <person name="Branno M."/>
            <person name="Chin-Bow S."/>
            <person name="DeSantis R."/>
            <person name="Doyle S."/>
            <person name="Francino P."/>
            <person name="Keys D.N."/>
            <person name="Haga S."/>
            <person name="Hayashi H."/>
            <person name="Hino K."/>
            <person name="Imai K.S."/>
            <person name="Inaba K."/>
            <person name="Kano S."/>
            <person name="Kobayashi K."/>
            <person name="Kobayashi M."/>
            <person name="Lee B.I."/>
            <person name="Makabe K.W."/>
            <person name="Manohar C."/>
            <person name="Matassi G."/>
            <person name="Medina M."/>
            <person name="Mochizuki Y."/>
            <person name="Mount S."/>
            <person name="Morishita T."/>
            <person name="Miura S."/>
            <person name="Nakayama A."/>
            <person name="Nishizaka S."/>
            <person name="Nomoto H."/>
            <person name="Ohta F."/>
            <person name="Oishi K."/>
            <person name="Rigoutsos I."/>
            <person name="Sano M."/>
            <person name="Sasaki A."/>
            <person name="Sasakura Y."/>
            <person name="Shoguchi E."/>
            <person name="Shin-i T."/>
            <person name="Spagnuolo A."/>
            <person name="Stainier D."/>
            <person name="Suzuki M.M."/>
            <person name="Tassy O."/>
            <person name="Takatori N."/>
            <person name="Tokuoka M."/>
            <person name="Yagi K."/>
            <person name="Yoshizaki F."/>
            <person name="Wada S."/>
            <person name="Zhang C."/>
            <person name="Hyatt P.D."/>
            <person name="Larimer F."/>
            <person name="Detter C."/>
            <person name="Doggett N."/>
            <person name="Glavina T."/>
            <person name="Hawkins T."/>
            <person name="Richardson P."/>
            <person name="Lucas S."/>
            <person name="Kohara Y."/>
            <person name="Levine M."/>
            <person name="Satoh N."/>
            <person name="Rokhsar D.S."/>
        </authorList>
    </citation>
    <scope>NUCLEOTIDE SEQUENCE [LARGE SCALE GENOMIC DNA]</scope>
</reference>
<keyword evidence="5" id="KW-0677">Repeat</keyword>
<keyword evidence="9" id="KW-0168">Coated pit</keyword>
<reference evidence="13" key="2">
    <citation type="submission" date="2025-08" db="UniProtKB">
        <authorList>
            <consortium name="Ensembl"/>
        </authorList>
    </citation>
    <scope>IDENTIFICATION</scope>
</reference>
<evidence type="ECO:0000256" key="3">
    <source>
        <dbReference type="ARBA" id="ARBA00022583"/>
    </source>
</evidence>
<dbReference type="Ensembl" id="ENSCINT00000007747.3">
    <property type="protein sequence ID" value="ENSCINP00000007747.3"/>
    <property type="gene ID" value="ENSCING00000003751.3"/>
</dbReference>
<keyword evidence="3" id="KW-0254">Endocytosis</keyword>
<dbReference type="OMA" id="INCPSGC"/>
<dbReference type="SUPFAM" id="SSF57424">
    <property type="entry name" value="LDL receptor-like module"/>
    <property type="match status" value="1"/>
</dbReference>
<feature type="domain" description="CUB" evidence="12">
    <location>
        <begin position="228"/>
        <end position="345"/>
    </location>
</feature>
<evidence type="ECO:0000259" key="12">
    <source>
        <dbReference type="PROSITE" id="PS01180"/>
    </source>
</evidence>
<evidence type="ECO:0000256" key="10">
    <source>
        <dbReference type="ARBA" id="ARBA00037878"/>
    </source>
</evidence>
<keyword evidence="8 11" id="KW-1015">Disulfide bond</keyword>
<evidence type="ECO:0000256" key="6">
    <source>
        <dbReference type="ARBA" id="ARBA00022989"/>
    </source>
</evidence>
<keyword evidence="14" id="KW-1185">Reference proteome</keyword>
<dbReference type="Pfam" id="PF00431">
    <property type="entry name" value="CUB"/>
    <property type="match status" value="1"/>
</dbReference>
<dbReference type="PRINTS" id="PR00261">
    <property type="entry name" value="LDLRECEPTOR"/>
</dbReference>
<dbReference type="InterPro" id="IPR000859">
    <property type="entry name" value="CUB_dom"/>
</dbReference>
<feature type="disulfide bond" evidence="11">
    <location>
        <begin position="197"/>
        <end position="215"/>
    </location>
</feature>
<dbReference type="SMART" id="SM00192">
    <property type="entry name" value="LDLa"/>
    <property type="match status" value="2"/>
</dbReference>
<reference evidence="13" key="3">
    <citation type="submission" date="2025-09" db="UniProtKB">
        <authorList>
            <consortium name="Ensembl"/>
        </authorList>
    </citation>
    <scope>IDENTIFICATION</scope>
</reference>
<name>F6U6K0_CIOIN</name>
<comment type="similarity">
    <text evidence="2">Belongs to the LDLR family.</text>
</comment>
<proteinExistence type="inferred from homology"/>
<dbReference type="GO" id="GO:0006897">
    <property type="term" value="P:endocytosis"/>
    <property type="evidence" value="ECO:0007669"/>
    <property type="project" value="UniProtKB-KW"/>
</dbReference>
<feature type="disulfide bond" evidence="11">
    <location>
        <begin position="209"/>
        <end position="224"/>
    </location>
</feature>
<evidence type="ECO:0000256" key="9">
    <source>
        <dbReference type="ARBA" id="ARBA00023176"/>
    </source>
</evidence>
<dbReference type="InterPro" id="IPR035914">
    <property type="entry name" value="Sperma_CUB_dom_sf"/>
</dbReference>
<keyword evidence="4" id="KW-0812">Transmembrane</keyword>
<protein>
    <recommendedName>
        <fullName evidence="12">CUB domain-containing protein</fullName>
    </recommendedName>
</protein>
<comment type="subcellular location">
    <subcellularLocation>
        <location evidence="10">Membrane</location>
        <location evidence="10">Coated pit</location>
    </subcellularLocation>
    <subcellularLocation>
        <location evidence="1">Membrane</location>
        <topology evidence="1">Single-pass membrane protein</topology>
    </subcellularLocation>
</comment>
<keyword evidence="6" id="KW-1133">Transmembrane helix</keyword>
<evidence type="ECO:0000313" key="13">
    <source>
        <dbReference type="Ensembl" id="ENSCINP00000007747.3"/>
    </source>
</evidence>
<evidence type="ECO:0000256" key="4">
    <source>
        <dbReference type="ARBA" id="ARBA00022692"/>
    </source>
</evidence>
<dbReference type="SUPFAM" id="SSF49854">
    <property type="entry name" value="Spermadhesin, CUB domain"/>
    <property type="match status" value="1"/>
</dbReference>
<dbReference type="Pfam" id="PF00057">
    <property type="entry name" value="Ldl_recept_a"/>
    <property type="match status" value="1"/>
</dbReference>
<dbReference type="PROSITE" id="PS01209">
    <property type="entry name" value="LDLRA_1"/>
    <property type="match status" value="1"/>
</dbReference>
<dbReference type="PROSITE" id="PS01180">
    <property type="entry name" value="CUB"/>
    <property type="match status" value="1"/>
</dbReference>
<sequence length="351" mass="38931">MLHLCHPLERVCDGIIDCAMNSADEQGCPSGCLYDPNLDPYYNYYNGLRNSNISVPTDVYNNFGGNSSSVFDDPSHGWMNATSHDRHVIRFNQLDNTKVKSCHWIIKAPVGKVAVLVIPKMNSNPEHGGGTIHVISGNKKIQNVWSSGPNYFTSKPSQSVTFMMSPLQGKQYLSRIRTHQFEYYIEDIGVCSNQHRCGDGKCVSYHKLCNGDFDCTDLSDEINCPSGCGDQSVRIGSTQGHISSRNYPYPYKGSGDCLWIIMTRSSPGGASLGNQITLQFKDFRTSYHEIIFIFDGVGRNKKINGIFGGNHSPFNVTIASSQVTVMLRSNDGIAERRINAMFHITTSSLIN</sequence>
<dbReference type="AlphaFoldDB" id="F6U6K0"/>
<dbReference type="GeneTree" id="ENSGT00530000069250"/>
<dbReference type="CDD" id="cd00112">
    <property type="entry name" value="LDLa"/>
    <property type="match status" value="1"/>
</dbReference>
<dbReference type="InterPro" id="IPR002172">
    <property type="entry name" value="LDrepeatLR_classA_rpt"/>
</dbReference>
<dbReference type="SMART" id="SM00042">
    <property type="entry name" value="CUB"/>
    <property type="match status" value="1"/>
</dbReference>
<organism evidence="13 14">
    <name type="scientific">Ciona intestinalis</name>
    <name type="common">Transparent sea squirt</name>
    <name type="synonym">Ascidia intestinalis</name>
    <dbReference type="NCBI Taxonomy" id="7719"/>
    <lineage>
        <taxon>Eukaryota</taxon>
        <taxon>Metazoa</taxon>
        <taxon>Chordata</taxon>
        <taxon>Tunicata</taxon>
        <taxon>Ascidiacea</taxon>
        <taxon>Phlebobranchia</taxon>
        <taxon>Cionidae</taxon>
        <taxon>Ciona</taxon>
    </lineage>
</organism>
<evidence type="ECO:0000313" key="14">
    <source>
        <dbReference type="Proteomes" id="UP000008144"/>
    </source>
</evidence>
<dbReference type="Gene3D" id="2.60.120.290">
    <property type="entry name" value="Spermadhesin, CUB domain"/>
    <property type="match status" value="1"/>
</dbReference>
<dbReference type="PANTHER" id="PTHR24270">
    <property type="entry name" value="LOW-DENSITY LIPOPROTEIN RECEPTOR-RELATED"/>
    <property type="match status" value="1"/>
</dbReference>
<dbReference type="PROSITE" id="PS50068">
    <property type="entry name" value="LDLRA_2"/>
    <property type="match status" value="1"/>
</dbReference>
<dbReference type="Gene3D" id="4.10.400.10">
    <property type="entry name" value="Low-density Lipoprotein Receptor"/>
    <property type="match status" value="1"/>
</dbReference>
<dbReference type="InterPro" id="IPR050685">
    <property type="entry name" value="LDLR"/>
</dbReference>
<evidence type="ECO:0000256" key="1">
    <source>
        <dbReference type="ARBA" id="ARBA00004167"/>
    </source>
</evidence>
<dbReference type="STRING" id="7719.ENSCINP00000007747"/>
<accession>F6U6K0</accession>
<comment type="caution">
    <text evidence="11">Lacks conserved residue(s) required for the propagation of feature annotation.</text>
</comment>
<dbReference type="CDD" id="cd00041">
    <property type="entry name" value="CUB"/>
    <property type="match status" value="1"/>
</dbReference>
<dbReference type="HOGENOM" id="CLU_789762_0_0_1"/>
<dbReference type="GO" id="GO:0005905">
    <property type="term" value="C:clathrin-coated pit"/>
    <property type="evidence" value="ECO:0007669"/>
    <property type="project" value="UniProtKB-KW"/>
</dbReference>
<dbReference type="InParanoid" id="F6U6K0"/>
<dbReference type="InterPro" id="IPR036055">
    <property type="entry name" value="LDL_receptor-like_sf"/>
</dbReference>
<dbReference type="Proteomes" id="UP000008144">
    <property type="component" value="Unassembled WGS sequence"/>
</dbReference>
<evidence type="ECO:0000256" key="2">
    <source>
        <dbReference type="ARBA" id="ARBA00009939"/>
    </source>
</evidence>
<keyword evidence="7" id="KW-0472">Membrane</keyword>
<evidence type="ECO:0000256" key="5">
    <source>
        <dbReference type="ARBA" id="ARBA00022737"/>
    </source>
</evidence>